<feature type="domain" description="Protein NO VEIN C-terminal" evidence="2">
    <location>
        <begin position="438"/>
        <end position="523"/>
    </location>
</feature>
<keyword evidence="3" id="KW-0547">Nucleotide-binding</keyword>
<reference evidence="3" key="1">
    <citation type="submission" date="2007-02" db="EMBL/GenBank/DDBJ databases">
        <title>Complete sequence of Mycobacterium sp. JLS.</title>
        <authorList>
            <consortium name="US DOE Joint Genome Institute"/>
            <person name="Copeland A."/>
            <person name="Lucas S."/>
            <person name="Lapidus A."/>
            <person name="Barry K."/>
            <person name="Detter J.C."/>
            <person name="Glavina del Rio T."/>
            <person name="Hammon N."/>
            <person name="Israni S."/>
            <person name="Dalin E."/>
            <person name="Tice H."/>
            <person name="Pitluck S."/>
            <person name="Chain P."/>
            <person name="Malfatti S."/>
            <person name="Shin M."/>
            <person name="Vergez L."/>
            <person name="Schmutz J."/>
            <person name="Larimer F."/>
            <person name="Land M."/>
            <person name="Hauser L."/>
            <person name="Kyrpides N."/>
            <person name="Mikhailova N."/>
            <person name="Miller C.D."/>
            <person name="Anderson A.J."/>
            <person name="Sims R.C."/>
            <person name="Richardson P."/>
        </authorList>
    </citation>
    <scope>NUCLEOTIDE SEQUENCE [LARGE SCALE GENOMIC DNA]</scope>
    <source>
        <strain evidence="3">JLS</strain>
    </source>
</reference>
<dbReference type="EMBL" id="CP000580">
    <property type="protein sequence ID" value="ABN96631.1"/>
    <property type="molecule type" value="Genomic_DNA"/>
</dbReference>
<proteinExistence type="predicted"/>
<dbReference type="Pfam" id="PF13020">
    <property type="entry name" value="NOV_C"/>
    <property type="match status" value="1"/>
</dbReference>
<keyword evidence="1" id="KW-0378">Hydrolase</keyword>
<dbReference type="AlphaFoldDB" id="A0A5Q5CBT8"/>
<dbReference type="CDD" id="cd18793">
    <property type="entry name" value="SF2_C_SNF"/>
    <property type="match status" value="1"/>
</dbReference>
<organism evidence="3">
    <name type="scientific">Mycobacterium sp. (strain JLS)</name>
    <dbReference type="NCBI Taxonomy" id="164757"/>
    <lineage>
        <taxon>Bacteria</taxon>
        <taxon>Bacillati</taxon>
        <taxon>Actinomycetota</taxon>
        <taxon>Actinomycetes</taxon>
        <taxon>Mycobacteriales</taxon>
        <taxon>Mycobacteriaceae</taxon>
        <taxon>Mycobacterium</taxon>
    </lineage>
</organism>
<evidence type="ECO:0000259" key="2">
    <source>
        <dbReference type="Pfam" id="PF13020"/>
    </source>
</evidence>
<sequence length="565" mass="63397">MVNYDLPWNPNRIEQRFGRIHRIGQKNVCQLWNMVARDTREGEVFRRLLDKIQEQRAAYGGKVFDVLGTPMVNIKLADLLRDAIRYGEREEVRQRMQKTIDAGIVEGLQELIADHALTHDVLPPDDLDKLREEMEEARARRLQPHFIRDAFTEAFRQLGGRIDTREKERYEITHVPPRIRESTRAPIARRYHRVSFDLTKLEGPGVERAELLAPGHPLHDAVLRLTVDRLQDALEHGTVLEADNIEEPSLLVGVLNAVRDATGTTIARGFGYVVTDAKGAVVDAGPAPYLDYKSPVGPRIEDESWLAQAEATATSWVIAHQLPSFAEHAVSRRTTEYERLTAAVKERLGREISRLETEASRTDSAAEDGRRVRTSGDALRRRADDLIARLELRLAQIDRQLRMNPLPPRIVSAALVMPAPTANSGPSTPVDAANRKAIERRGIEAVLAAERSLGRTPVEQPFNNPGFDILSERAGDVNLRIEVRARITGADTFTITRTEVLLALNAAPNHRLALVSVHPDGPHLDEVRYIANVFSGSEPAWLNEFGVVSQNLSWTHYWETGSAPF</sequence>
<dbReference type="Gene3D" id="3.40.50.300">
    <property type="entry name" value="P-loop containing nucleotide triphosphate hydrolases"/>
    <property type="match status" value="1"/>
</dbReference>
<dbReference type="SUPFAM" id="SSF52540">
    <property type="entry name" value="P-loop containing nucleoside triphosphate hydrolases"/>
    <property type="match status" value="1"/>
</dbReference>
<dbReference type="GO" id="GO:0004386">
    <property type="term" value="F:helicase activity"/>
    <property type="evidence" value="ECO:0007669"/>
    <property type="project" value="UniProtKB-KW"/>
</dbReference>
<keyword evidence="3" id="KW-0067">ATP-binding</keyword>
<dbReference type="InterPro" id="IPR049730">
    <property type="entry name" value="SNF2/RAD54-like_C"/>
</dbReference>
<dbReference type="GO" id="GO:0016787">
    <property type="term" value="F:hydrolase activity"/>
    <property type="evidence" value="ECO:0007669"/>
    <property type="project" value="UniProtKB-KW"/>
</dbReference>
<keyword evidence="3" id="KW-0347">Helicase</keyword>
<dbReference type="KEGG" id="mjl:Mjls_0821"/>
<gene>
    <name evidence="3" type="ordered locus">Mjls_0821</name>
</gene>
<evidence type="ECO:0000256" key="1">
    <source>
        <dbReference type="ARBA" id="ARBA00022801"/>
    </source>
</evidence>
<protein>
    <submittedName>
        <fullName evidence="3">Putative helicase</fullName>
    </submittedName>
</protein>
<name>A0A5Q5CBT8_MYCSJ</name>
<dbReference type="InterPro" id="IPR027417">
    <property type="entry name" value="P-loop_NTPase"/>
</dbReference>
<evidence type="ECO:0000313" key="3">
    <source>
        <dbReference type="EMBL" id="ABN96631.1"/>
    </source>
</evidence>
<accession>A0A5Q5CBT8</accession>
<dbReference type="InterPro" id="IPR024975">
    <property type="entry name" value="NOV_C"/>
</dbReference>